<dbReference type="Proteomes" id="UP000295064">
    <property type="component" value="Unassembled WGS sequence"/>
</dbReference>
<name>A0A4V3CET9_9FIRM</name>
<sequence length="354" mass="39931">MSKGKAEDNPRMKKLFLNKKLDRVPVNMSISTYAARISNMSSYEYYLNPRKAYEAQIWAKYLHGHDAGPSYNIPNGTVLDFGGDLKIPETDQVSLPKVTKRRVESPEDLAGLEVPNPKESIYAKKRFEFNSILRKNGLKISISAGSPLGVASDIADIQLLMRWMYQKPELVHRLLRIATDYLLEVANWFIKEFGAENCSAFSTYPNECHALLSPEMFAKFSLPYVKEIHNKLINKGVKRWTIHLCGNHTNNLTYWINEIKLAPRSLISIGGEMDIKHVAETFGREHIVGGNLDTTLLQIGSPKEVYIEAKRIINKMKYNPGGFVLMPACALPPLTPSANLQALIKAVNDFGKYD</sequence>
<accession>A0A4V3CET9</accession>
<dbReference type="InterPro" id="IPR000257">
    <property type="entry name" value="Uroporphyrinogen_deCOase"/>
</dbReference>
<reference evidence="2 3" key="1">
    <citation type="submission" date="2019-03" db="EMBL/GenBank/DDBJ databases">
        <title>Subsurface microbial communities from deep shales in Ohio and West Virginia, USA.</title>
        <authorList>
            <person name="Wrighton K."/>
        </authorList>
    </citation>
    <scope>NUCLEOTIDE SEQUENCE [LARGE SCALE GENOMIC DNA]</scope>
    <source>
        <strain evidence="2 3">MA284_T2</strain>
    </source>
</reference>
<organism evidence="2 3">
    <name type="scientific">Halanaerobium saccharolyticum</name>
    <dbReference type="NCBI Taxonomy" id="43595"/>
    <lineage>
        <taxon>Bacteria</taxon>
        <taxon>Bacillati</taxon>
        <taxon>Bacillota</taxon>
        <taxon>Clostridia</taxon>
        <taxon>Halanaerobiales</taxon>
        <taxon>Halanaerobiaceae</taxon>
        <taxon>Halanaerobium</taxon>
    </lineage>
</organism>
<dbReference type="Pfam" id="PF01208">
    <property type="entry name" value="URO-D"/>
    <property type="match status" value="1"/>
</dbReference>
<dbReference type="EMBL" id="SNWX01000010">
    <property type="protein sequence ID" value="TDO90110.1"/>
    <property type="molecule type" value="Genomic_DNA"/>
</dbReference>
<dbReference type="PANTHER" id="PTHR47099:SF1">
    <property type="entry name" value="METHYLCOBAMIDE:COM METHYLTRANSFERASE MTBA"/>
    <property type="match status" value="1"/>
</dbReference>
<dbReference type="AlphaFoldDB" id="A0A4V3CET9"/>
<feature type="domain" description="Uroporphyrinogen decarboxylase (URO-D)" evidence="1">
    <location>
        <begin position="9"/>
        <end position="349"/>
    </location>
</feature>
<dbReference type="GO" id="GO:0004853">
    <property type="term" value="F:uroporphyrinogen decarboxylase activity"/>
    <property type="evidence" value="ECO:0007669"/>
    <property type="project" value="InterPro"/>
</dbReference>
<evidence type="ECO:0000259" key="1">
    <source>
        <dbReference type="Pfam" id="PF01208"/>
    </source>
</evidence>
<comment type="caution">
    <text evidence="2">The sequence shown here is derived from an EMBL/GenBank/DDBJ whole genome shotgun (WGS) entry which is preliminary data.</text>
</comment>
<dbReference type="RefSeq" id="WP_133514971.1">
    <property type="nucleotide sequence ID" value="NZ_SNWX01000010.1"/>
</dbReference>
<proteinExistence type="predicted"/>
<dbReference type="InterPro" id="IPR038071">
    <property type="entry name" value="UROD/MetE-like_sf"/>
</dbReference>
<dbReference type="GO" id="GO:0006779">
    <property type="term" value="P:porphyrin-containing compound biosynthetic process"/>
    <property type="evidence" value="ECO:0007669"/>
    <property type="project" value="InterPro"/>
</dbReference>
<dbReference type="InterPro" id="IPR052024">
    <property type="entry name" value="Methanogen_methyltrans"/>
</dbReference>
<dbReference type="PANTHER" id="PTHR47099">
    <property type="entry name" value="METHYLCOBAMIDE:COM METHYLTRANSFERASE MTBA"/>
    <property type="match status" value="1"/>
</dbReference>
<protein>
    <submittedName>
        <fullName evidence="2">Uroporphyrinogen decarboxylase</fullName>
    </submittedName>
</protein>
<dbReference type="Gene3D" id="3.20.20.210">
    <property type="match status" value="1"/>
</dbReference>
<evidence type="ECO:0000313" key="2">
    <source>
        <dbReference type="EMBL" id="TDO90110.1"/>
    </source>
</evidence>
<gene>
    <name evidence="2" type="ORF">DFR79_11069</name>
</gene>
<evidence type="ECO:0000313" key="3">
    <source>
        <dbReference type="Proteomes" id="UP000295064"/>
    </source>
</evidence>
<dbReference type="OrthoDB" id="9771599at2"/>
<dbReference type="SUPFAM" id="SSF51726">
    <property type="entry name" value="UROD/MetE-like"/>
    <property type="match status" value="1"/>
</dbReference>